<evidence type="ECO:0000256" key="3">
    <source>
        <dbReference type="ARBA" id="ARBA00023002"/>
    </source>
</evidence>
<dbReference type="SUPFAM" id="SSF51735">
    <property type="entry name" value="NAD(P)-binding Rossmann-fold domains"/>
    <property type="match status" value="1"/>
</dbReference>
<dbReference type="InterPro" id="IPR002347">
    <property type="entry name" value="SDR_fam"/>
</dbReference>
<dbReference type="HOGENOM" id="CLU_903067_0_0_1"/>
<accession>A0A059F4B2</accession>
<keyword evidence="4" id="KW-0812">Transmembrane</keyword>
<evidence type="ECO:0000256" key="1">
    <source>
        <dbReference type="ARBA" id="ARBA00006484"/>
    </source>
</evidence>
<evidence type="ECO:0000313" key="6">
    <source>
        <dbReference type="Proteomes" id="UP000030655"/>
    </source>
</evidence>
<reference evidence="6" key="1">
    <citation type="submission" date="2013-02" db="EMBL/GenBank/DDBJ databases">
        <authorList>
            <consortium name="The Broad Institute Genome Sequencing Platform"/>
            <person name="Cuomo C."/>
            <person name="Becnel J."/>
            <person name="Sanscrainte N."/>
            <person name="Walker B."/>
            <person name="Young S.K."/>
            <person name="Zeng Q."/>
            <person name="Gargeya S."/>
            <person name="Fitzgerald M."/>
            <person name="Haas B."/>
            <person name="Abouelleil A."/>
            <person name="Alvarado L."/>
            <person name="Arachchi H.M."/>
            <person name="Berlin A.M."/>
            <person name="Chapman S.B."/>
            <person name="Dewar J."/>
            <person name="Goldberg J."/>
            <person name="Griggs A."/>
            <person name="Gujja S."/>
            <person name="Hansen M."/>
            <person name="Howarth C."/>
            <person name="Imamovic A."/>
            <person name="Larimer J."/>
            <person name="McCowan C."/>
            <person name="Murphy C."/>
            <person name="Neiman D."/>
            <person name="Pearson M."/>
            <person name="Priest M."/>
            <person name="Roberts A."/>
            <person name="Saif S."/>
            <person name="Shea T."/>
            <person name="Sisk P."/>
            <person name="Sykes S."/>
            <person name="Wortman J."/>
            <person name="Nusbaum C."/>
            <person name="Birren B."/>
        </authorList>
    </citation>
    <scope>NUCLEOTIDE SEQUENCE [LARGE SCALE GENOMIC DNA]</scope>
    <source>
        <strain evidence="6">PRA339</strain>
    </source>
</reference>
<protein>
    <submittedName>
        <fullName evidence="5">Uncharacterized protein</fullName>
    </submittedName>
</protein>
<dbReference type="EMBL" id="KK365136">
    <property type="protein sequence ID" value="KCZ81811.1"/>
    <property type="molecule type" value="Genomic_DNA"/>
</dbReference>
<evidence type="ECO:0000313" key="5">
    <source>
        <dbReference type="EMBL" id="KCZ81811.1"/>
    </source>
</evidence>
<proteinExistence type="inferred from homology"/>
<dbReference type="STRING" id="1288291.A0A059F4B2"/>
<feature type="transmembrane region" description="Helical" evidence="4">
    <location>
        <begin position="14"/>
        <end position="33"/>
    </location>
</feature>
<dbReference type="PRINTS" id="PR00081">
    <property type="entry name" value="GDHRDH"/>
</dbReference>
<dbReference type="Proteomes" id="UP000030655">
    <property type="component" value="Unassembled WGS sequence"/>
</dbReference>
<dbReference type="Gene3D" id="3.40.50.720">
    <property type="entry name" value="NAD(P)-binding Rossmann-like Domain"/>
    <property type="match status" value="1"/>
</dbReference>
<dbReference type="PANTHER" id="PTHR24320:SF282">
    <property type="entry name" value="WW DOMAIN-CONTAINING OXIDOREDUCTASE"/>
    <property type="match status" value="1"/>
</dbReference>
<keyword evidence="2" id="KW-0521">NADP</keyword>
<dbReference type="AlphaFoldDB" id="A0A059F4B2"/>
<comment type="similarity">
    <text evidence="1">Belongs to the short-chain dehydrogenases/reductases (SDR) family.</text>
</comment>
<reference evidence="5 6" key="2">
    <citation type="submission" date="2014-03" db="EMBL/GenBank/DDBJ databases">
        <title>The Genome Sequence of Anncaliia algerae insect isolate PRA339.</title>
        <authorList>
            <consortium name="The Broad Institute Genome Sequencing Platform"/>
            <consortium name="The Broad Institute Genome Sequencing Center for Infectious Disease"/>
            <person name="Cuomo C."/>
            <person name="Becnel J."/>
            <person name="Sanscrainte N."/>
            <person name="Walker B."/>
            <person name="Young S.K."/>
            <person name="Zeng Q."/>
            <person name="Gargeya S."/>
            <person name="Fitzgerald M."/>
            <person name="Haas B."/>
            <person name="Abouelleil A."/>
            <person name="Alvarado L."/>
            <person name="Arachchi H.M."/>
            <person name="Berlin A.M."/>
            <person name="Chapman S.B."/>
            <person name="Dewar J."/>
            <person name="Goldberg J."/>
            <person name="Griggs A."/>
            <person name="Gujja S."/>
            <person name="Hansen M."/>
            <person name="Howarth C."/>
            <person name="Imamovic A."/>
            <person name="Larimer J."/>
            <person name="McCowan C."/>
            <person name="Murphy C."/>
            <person name="Neiman D."/>
            <person name="Pearson M."/>
            <person name="Priest M."/>
            <person name="Roberts A."/>
            <person name="Saif S."/>
            <person name="Shea T."/>
            <person name="Sisk P."/>
            <person name="Sykes S."/>
            <person name="Wortman J."/>
            <person name="Nusbaum C."/>
            <person name="Birren B."/>
        </authorList>
    </citation>
    <scope>NUCLEOTIDE SEQUENCE [LARGE SCALE GENOMIC DNA]</scope>
    <source>
        <strain evidence="5 6">PRA339</strain>
    </source>
</reference>
<keyword evidence="4" id="KW-0472">Membrane</keyword>
<keyword evidence="6" id="KW-1185">Reference proteome</keyword>
<dbReference type="GO" id="GO:0016491">
    <property type="term" value="F:oxidoreductase activity"/>
    <property type="evidence" value="ECO:0007669"/>
    <property type="project" value="UniProtKB-KW"/>
</dbReference>
<dbReference type="PANTHER" id="PTHR24320">
    <property type="entry name" value="RETINOL DEHYDROGENASE"/>
    <property type="match status" value="1"/>
</dbReference>
<sequence>MISPFLNFIQKSNLTYLVKLFLLILFELSYTTIKKLFRKRRIVFKKIKNKKLVVLTGGSKGIGENILKILIESNFEVIVLSRTKPKLPVEHIHTDLSDFGSIKSAVKQIGDRKINIIINNAGVFYMSKEKDSEDMNLLVNYFGHYFLITSLLENFNKDTLIIFTSSSFSFLAKNFITKESTFFNKGYNYCASKVCINLLVRIIKRNYKLKCVAVHPGLILTNIINSKIINRVFNILNKFLWFVFDSKEQAAANVVLSINNNNLSNKPGKCDFIWKNKIINLNSFYNEENEEELENYTKEFLKNKKIKI</sequence>
<dbReference type="VEuPathDB" id="MicrosporidiaDB:H312_00710"/>
<keyword evidence="3" id="KW-0560">Oxidoreductase</keyword>
<dbReference type="OrthoDB" id="191139at2759"/>
<dbReference type="Pfam" id="PF00106">
    <property type="entry name" value="adh_short"/>
    <property type="match status" value="1"/>
</dbReference>
<gene>
    <name evidence="5" type="ORF">H312_00710</name>
</gene>
<keyword evidence="4" id="KW-1133">Transmembrane helix</keyword>
<organism evidence="5 6">
    <name type="scientific">Anncaliia algerae PRA339</name>
    <dbReference type="NCBI Taxonomy" id="1288291"/>
    <lineage>
        <taxon>Eukaryota</taxon>
        <taxon>Fungi</taxon>
        <taxon>Fungi incertae sedis</taxon>
        <taxon>Microsporidia</taxon>
        <taxon>Tubulinosematoidea</taxon>
        <taxon>Tubulinosematidae</taxon>
        <taxon>Anncaliia</taxon>
    </lineage>
</organism>
<dbReference type="InterPro" id="IPR036291">
    <property type="entry name" value="NAD(P)-bd_dom_sf"/>
</dbReference>
<evidence type="ECO:0000256" key="2">
    <source>
        <dbReference type="ARBA" id="ARBA00022857"/>
    </source>
</evidence>
<evidence type="ECO:0000256" key="4">
    <source>
        <dbReference type="SAM" id="Phobius"/>
    </source>
</evidence>
<name>A0A059F4B2_9MICR</name>